<accession>A0A5K7XH55</accession>
<name>A0A5K7XH55_9BACT</name>
<dbReference type="EMBL" id="AP021861">
    <property type="protein sequence ID" value="BBO36234.1"/>
    <property type="molecule type" value="Genomic_DNA"/>
</dbReference>
<organism evidence="1 2">
    <name type="scientific">Lacipirellula parvula</name>
    <dbReference type="NCBI Taxonomy" id="2650471"/>
    <lineage>
        <taxon>Bacteria</taxon>
        <taxon>Pseudomonadati</taxon>
        <taxon>Planctomycetota</taxon>
        <taxon>Planctomycetia</taxon>
        <taxon>Pirellulales</taxon>
        <taxon>Lacipirellulaceae</taxon>
        <taxon>Lacipirellula</taxon>
    </lineage>
</organism>
<dbReference type="RefSeq" id="WP_152101435.1">
    <property type="nucleotide sequence ID" value="NZ_AP021861.1"/>
</dbReference>
<dbReference type="AlphaFoldDB" id="A0A5K7XH55"/>
<keyword evidence="2" id="KW-1185">Reference proteome</keyword>
<sequence length="222" mass="24245">MAINRNTKLAIGAVLALTALAVVGGLLFRGEYATTQGAARTFTINDNFTGVRKVLVRTDSAKQIVTMGGGSEFVSQKWQTVGGDPGGTLRDLIEDPNWRIELHGTLKVLTKDSYIGEHEIALEQHVVITPDSLVSEVHLKEPTARLKKYDMTTSFNRDPQSGNTVVNLALTQEILTNAPWFAHGIADRRVLASVETTLANQEEAIRKVIAENIGDVPLFPLR</sequence>
<reference evidence="2" key="1">
    <citation type="submission" date="2019-10" db="EMBL/GenBank/DDBJ databases">
        <title>Lacipirellula parvula gen. nov., sp. nov., representing a lineage of planctomycetes widespread in freshwater anoxic habitats, and description of the family Lacipirellulaceae.</title>
        <authorList>
            <person name="Dedysh S.N."/>
            <person name="Kulichevskaya I.S."/>
            <person name="Beletsky A.V."/>
            <person name="Rakitin A.L."/>
            <person name="Mardanov A.V."/>
            <person name="Ivanova A.A."/>
            <person name="Saltykova V.X."/>
            <person name="Rijpstra W.I.C."/>
            <person name="Sinninghe Damste J.S."/>
            <person name="Ravin N.V."/>
        </authorList>
    </citation>
    <scope>NUCLEOTIDE SEQUENCE [LARGE SCALE GENOMIC DNA]</scope>
    <source>
        <strain evidence="2">PX69</strain>
    </source>
</reference>
<evidence type="ECO:0000313" key="1">
    <source>
        <dbReference type="EMBL" id="BBO36234.1"/>
    </source>
</evidence>
<gene>
    <name evidence="1" type="ORF">PLANPX_5846</name>
</gene>
<dbReference type="KEGG" id="lpav:PLANPX_5846"/>
<evidence type="ECO:0000313" key="2">
    <source>
        <dbReference type="Proteomes" id="UP000326837"/>
    </source>
</evidence>
<proteinExistence type="predicted"/>
<protein>
    <submittedName>
        <fullName evidence="1">Uncharacterized protein</fullName>
    </submittedName>
</protein>
<dbReference type="Proteomes" id="UP000326837">
    <property type="component" value="Chromosome"/>
</dbReference>